<evidence type="ECO:0000256" key="10">
    <source>
        <dbReference type="ARBA" id="ARBA00049176"/>
    </source>
</evidence>
<dbReference type="InterPro" id="IPR003542">
    <property type="entry name" value="Enbac_synth_compD-like"/>
</dbReference>
<evidence type="ECO:0000256" key="7">
    <source>
        <dbReference type="ARBA" id="ARBA00023191"/>
    </source>
</evidence>
<name>A0A2S4HJS6_9GAMM</name>
<dbReference type="Gene3D" id="3.90.470.20">
    <property type="entry name" value="4'-phosphopantetheinyl transferase domain"/>
    <property type="match status" value="1"/>
</dbReference>
<keyword evidence="6 17" id="KW-0808">Transferase</keyword>
<reference evidence="17 19" key="2">
    <citation type="submission" date="2018-10" db="EMBL/GenBank/DDBJ databases">
        <title>Draft genome sequence of Zhongshania sp. DSW25-10.</title>
        <authorList>
            <person name="Oh J."/>
        </authorList>
    </citation>
    <scope>NUCLEOTIDE SEQUENCE [LARGE SCALE GENOMIC DNA]</scope>
    <source>
        <strain evidence="17 19">DSW25-10</strain>
    </source>
</reference>
<organism evidence="16 18">
    <name type="scientific">Zhongshania marina</name>
    <dbReference type="NCBI Taxonomy" id="2304603"/>
    <lineage>
        <taxon>Bacteria</taxon>
        <taxon>Pseudomonadati</taxon>
        <taxon>Pseudomonadota</taxon>
        <taxon>Gammaproteobacteria</taxon>
        <taxon>Cellvibrionales</taxon>
        <taxon>Spongiibacteraceae</taxon>
        <taxon>Zhongshania</taxon>
    </lineage>
</organism>
<comment type="function">
    <text evidence="1">Involved in the biosynthesis of the siderophore enterobactin (enterochelin), which is a macrocyclic trimeric lactone of N-(2,3-dihydroxybenzoyl)-serine. The serine trilactone serves as a scaffolding for the three catechol functionalities that provide hexadentate coordination for the tightly ligated iron(2+) atoms. Plays an essential role in the assembly of the enterobactin by catalyzing the transfer of the 4'-phosphopantetheine (Ppant) moiety from coenzyme A to the apo-domains of both EntB (ArCP domain) and EntF (PCP domain) to yield their holo-forms which make them competent for the activation of 2,3-dihydroxybenzoate (DHB) and L-serine, respectively.</text>
</comment>
<evidence type="ECO:0000256" key="3">
    <source>
        <dbReference type="ARBA" id="ARBA00008342"/>
    </source>
</evidence>
<dbReference type="GO" id="GO:0009366">
    <property type="term" value="C:enterobactin synthetase complex"/>
    <property type="evidence" value="ECO:0007669"/>
    <property type="project" value="InterPro"/>
</dbReference>
<dbReference type="PANTHER" id="PTHR38096:SF1">
    <property type="entry name" value="ENTEROBACTIN SYNTHASE COMPONENT D"/>
    <property type="match status" value="1"/>
</dbReference>
<comment type="catalytic activity">
    <reaction evidence="10">
        <text>apo-[aryl-carrier protein] + CoA = holo-[aryl-carrier protein] + adenosine 3',5'-bisphosphate + H(+)</text>
        <dbReference type="Rhea" id="RHEA:48404"/>
        <dbReference type="Rhea" id="RHEA-COMP:15903"/>
        <dbReference type="Rhea" id="RHEA-COMP:17557"/>
        <dbReference type="ChEBI" id="CHEBI:15378"/>
        <dbReference type="ChEBI" id="CHEBI:29999"/>
        <dbReference type="ChEBI" id="CHEBI:57287"/>
        <dbReference type="ChEBI" id="CHEBI:58343"/>
        <dbReference type="ChEBI" id="CHEBI:64479"/>
    </reaction>
</comment>
<dbReference type="GO" id="GO:0008897">
    <property type="term" value="F:holo-[acyl-carrier-protein] synthase activity"/>
    <property type="evidence" value="ECO:0007669"/>
    <property type="project" value="InterPro"/>
</dbReference>
<evidence type="ECO:0000256" key="5">
    <source>
        <dbReference type="ARBA" id="ARBA00019087"/>
    </source>
</evidence>
<feature type="domain" description="4'-phosphopantetheinyl transferase" evidence="14">
    <location>
        <begin position="123"/>
        <end position="206"/>
    </location>
</feature>
<dbReference type="InterPro" id="IPR037143">
    <property type="entry name" value="4-PPantetheinyl_Trfase_dom_sf"/>
</dbReference>
<evidence type="ECO:0000256" key="6">
    <source>
        <dbReference type="ARBA" id="ARBA00022679"/>
    </source>
</evidence>
<dbReference type="Proteomes" id="UP000237222">
    <property type="component" value="Unassembled WGS sequence"/>
</dbReference>
<comment type="caution">
    <text evidence="16">The sequence shown here is derived from an EMBL/GenBank/DDBJ whole genome shotgun (WGS) entry which is preliminary data.</text>
</comment>
<keyword evidence="7" id="KW-0259">Enterobactin biosynthesis</keyword>
<keyword evidence="13" id="KW-0460">Magnesium</keyword>
<keyword evidence="13" id="KW-0479">Metal-binding</keyword>
<comment type="catalytic activity">
    <reaction evidence="11">
        <text>apo-[peptidyl-carrier protein] + CoA = holo-[peptidyl-carrier protein] + adenosine 3',5'-bisphosphate + H(+)</text>
        <dbReference type="Rhea" id="RHEA:46228"/>
        <dbReference type="Rhea" id="RHEA-COMP:11479"/>
        <dbReference type="Rhea" id="RHEA-COMP:11480"/>
        <dbReference type="ChEBI" id="CHEBI:15378"/>
        <dbReference type="ChEBI" id="CHEBI:29999"/>
        <dbReference type="ChEBI" id="CHEBI:57287"/>
        <dbReference type="ChEBI" id="CHEBI:58343"/>
        <dbReference type="ChEBI" id="CHEBI:64479"/>
    </reaction>
</comment>
<comment type="subunit">
    <text evidence="4">EntB, EntD, EntE, and EntF form a multienzyme complex called enterobactin synthase.</text>
</comment>
<feature type="binding site" evidence="13">
    <location>
        <position position="128"/>
    </location>
    <ligand>
        <name>Mg(2+)</name>
        <dbReference type="ChEBI" id="CHEBI:18420"/>
    </ligand>
</feature>
<evidence type="ECO:0000313" key="17">
    <source>
        <dbReference type="EMBL" id="RNL66695.1"/>
    </source>
</evidence>
<dbReference type="RefSeq" id="WP_103683169.1">
    <property type="nucleotide sequence ID" value="NZ_PQGG01000009.1"/>
</dbReference>
<keyword evidence="19" id="KW-1185">Reference proteome</keyword>
<dbReference type="GO" id="GO:0009239">
    <property type="term" value="P:enterobactin biosynthetic process"/>
    <property type="evidence" value="ECO:0007669"/>
    <property type="project" value="UniProtKB-UniPathway"/>
</dbReference>
<feature type="binding site" evidence="12">
    <location>
        <position position="61"/>
    </location>
    <ligand>
        <name>CoA</name>
        <dbReference type="ChEBI" id="CHEBI:57287"/>
    </ligand>
</feature>
<evidence type="ECO:0000259" key="15">
    <source>
        <dbReference type="Pfam" id="PF17837"/>
    </source>
</evidence>
<dbReference type="Proteomes" id="UP000274695">
    <property type="component" value="Unassembled WGS sequence"/>
</dbReference>
<dbReference type="PANTHER" id="PTHR38096">
    <property type="entry name" value="ENTEROBACTIN SYNTHASE COMPONENT D"/>
    <property type="match status" value="1"/>
</dbReference>
<dbReference type="EMBL" id="RHGB01000003">
    <property type="protein sequence ID" value="RNL66695.1"/>
    <property type="molecule type" value="Genomic_DNA"/>
</dbReference>
<dbReference type="SUPFAM" id="SSF56214">
    <property type="entry name" value="4'-phosphopantetheinyl transferase"/>
    <property type="match status" value="1"/>
</dbReference>
<dbReference type="UniPathway" id="UPA00017"/>
<sequence length="243" mass="27005">MTDTTPAASIDDFIHADHDNHTYAPAVLVSANFNNKQFAAAFYEQYSVYCPPAMIKASSKRQAEYFAGRYLAAEAMASYDMHNFKLIADANRCPLWPSSLVGSITHTNNYAACIAANKADIAAIGIDAQDILSDERAERLQSRIIDSAETRIISQSELSAALGLSLCFSAKEAIYKALYPRIQQYFGFNAAKLHSIDTAANTFSFRFDPALMVLHTDRNLLTLRYQINEQRVQTCLILPATRK</sequence>
<comment type="similarity">
    <text evidence="3">Belongs to the P-Pant transferase superfamily. EntD family.</text>
</comment>
<feature type="domain" description="4'-phosphopantetheinyl transferase N-terminal" evidence="15">
    <location>
        <begin position="56"/>
        <end position="116"/>
    </location>
</feature>
<evidence type="ECO:0000256" key="13">
    <source>
        <dbReference type="PIRSR" id="PIRSR603542-2"/>
    </source>
</evidence>
<reference evidence="16 18" key="1">
    <citation type="submission" date="2018-01" db="EMBL/GenBank/DDBJ databases">
        <authorList>
            <person name="Yu X.-D."/>
        </authorList>
    </citation>
    <scope>NUCLEOTIDE SEQUENCE [LARGE SCALE GENOMIC DNA]</scope>
    <source>
        <strain evidence="16 18">ZX-21</strain>
    </source>
</reference>
<evidence type="ECO:0000256" key="12">
    <source>
        <dbReference type="PIRSR" id="PIRSR603542-1"/>
    </source>
</evidence>
<protein>
    <recommendedName>
        <fullName evidence="5">Enterobactin synthase component D</fullName>
    </recommendedName>
    <alternativeName>
        <fullName evidence="8">4'-phosphopantetheinyl transferase EntD</fullName>
    </alternativeName>
    <alternativeName>
        <fullName evidence="9">Enterochelin synthase D</fullName>
    </alternativeName>
</protein>
<feature type="binding site" evidence="12">
    <location>
        <position position="69"/>
    </location>
    <ligand>
        <name>CoA</name>
        <dbReference type="ChEBI" id="CHEBI:57287"/>
    </ligand>
</feature>
<evidence type="ECO:0000313" key="19">
    <source>
        <dbReference type="Proteomes" id="UP000274695"/>
    </source>
</evidence>
<evidence type="ECO:0000256" key="2">
    <source>
        <dbReference type="ARBA" id="ARBA00004993"/>
    </source>
</evidence>
<feature type="binding site" evidence="12">
    <location>
        <begin position="105"/>
        <end position="106"/>
    </location>
    <ligand>
        <name>CoA</name>
        <dbReference type="ChEBI" id="CHEBI:57287"/>
    </ligand>
</feature>
<dbReference type="InterPro" id="IPR008278">
    <property type="entry name" value="4-PPantetheinyl_Trfase_dom"/>
</dbReference>
<feature type="binding site" evidence="12">
    <location>
        <position position="176"/>
    </location>
    <ligand>
        <name>CoA</name>
        <dbReference type="ChEBI" id="CHEBI:57287"/>
    </ligand>
</feature>
<dbReference type="PRINTS" id="PR01399">
    <property type="entry name" value="ENTSNTHTASED"/>
</dbReference>
<comment type="cofactor">
    <cofactor evidence="13">
        <name>Mg(2+)</name>
        <dbReference type="ChEBI" id="CHEBI:18420"/>
    </cofactor>
</comment>
<evidence type="ECO:0000256" key="8">
    <source>
        <dbReference type="ARBA" id="ARBA00029894"/>
    </source>
</evidence>
<dbReference type="GO" id="GO:0000287">
    <property type="term" value="F:magnesium ion binding"/>
    <property type="evidence" value="ECO:0007669"/>
    <property type="project" value="InterPro"/>
</dbReference>
<dbReference type="GO" id="GO:0005886">
    <property type="term" value="C:plasma membrane"/>
    <property type="evidence" value="ECO:0007669"/>
    <property type="project" value="TreeGrafter"/>
</dbReference>
<dbReference type="EMBL" id="PQGG01000009">
    <property type="protein sequence ID" value="POP53971.1"/>
    <property type="molecule type" value="Genomic_DNA"/>
</dbReference>
<feature type="binding site" evidence="12">
    <location>
        <position position="172"/>
    </location>
    <ligand>
        <name>CoA</name>
        <dbReference type="ChEBI" id="CHEBI:57287"/>
    </ligand>
</feature>
<evidence type="ECO:0000313" key="18">
    <source>
        <dbReference type="Proteomes" id="UP000237222"/>
    </source>
</evidence>
<gene>
    <name evidence="16" type="ORF">C0068_03785</name>
    <name evidence="17" type="ORF">D0911_03920</name>
</gene>
<feature type="binding site" evidence="13">
    <location>
        <position position="127"/>
    </location>
    <ligand>
        <name>Mg(2+)</name>
        <dbReference type="ChEBI" id="CHEBI:18420"/>
    </ligand>
</feature>
<dbReference type="InterPro" id="IPR041354">
    <property type="entry name" value="4PPT_N"/>
</dbReference>
<feature type="binding site" evidence="12">
    <location>
        <position position="127"/>
    </location>
    <ligand>
        <name>CoA</name>
        <dbReference type="ChEBI" id="CHEBI:57287"/>
    </ligand>
</feature>
<proteinExistence type="inferred from homology"/>
<comment type="pathway">
    <text evidence="2">Siderophore biosynthesis; enterobactin biosynthesis.</text>
</comment>
<evidence type="ECO:0000259" key="14">
    <source>
        <dbReference type="Pfam" id="PF01648"/>
    </source>
</evidence>
<dbReference type="Pfam" id="PF01648">
    <property type="entry name" value="ACPS"/>
    <property type="match status" value="1"/>
</dbReference>
<evidence type="ECO:0000256" key="11">
    <source>
        <dbReference type="ARBA" id="ARBA00049191"/>
    </source>
</evidence>
<accession>A0A2S4HJS6</accession>
<evidence type="ECO:0000256" key="4">
    <source>
        <dbReference type="ARBA" id="ARBA00011503"/>
    </source>
</evidence>
<evidence type="ECO:0000256" key="9">
    <source>
        <dbReference type="ARBA" id="ARBA00031996"/>
    </source>
</evidence>
<evidence type="ECO:0000313" key="16">
    <source>
        <dbReference type="EMBL" id="POP53971.1"/>
    </source>
</evidence>
<dbReference type="OrthoDB" id="8210607at2"/>
<dbReference type="AlphaFoldDB" id="A0A2S4HJS6"/>
<evidence type="ECO:0000256" key="1">
    <source>
        <dbReference type="ARBA" id="ARBA00003937"/>
    </source>
</evidence>
<dbReference type="Pfam" id="PF17837">
    <property type="entry name" value="4PPT_N"/>
    <property type="match status" value="1"/>
</dbReference>